<feature type="domain" description="Fe-S metabolism associated" evidence="2">
    <location>
        <begin position="11"/>
        <end position="130"/>
    </location>
</feature>
<name>A0A552X572_9GAMM</name>
<comment type="similarity">
    <text evidence="1">Belongs to the SufE family.</text>
</comment>
<evidence type="ECO:0000259" key="2">
    <source>
        <dbReference type="Pfam" id="PF02657"/>
    </source>
</evidence>
<dbReference type="InterPro" id="IPR003808">
    <property type="entry name" value="Fe-S_metab-assoc_dom"/>
</dbReference>
<proteinExistence type="inferred from homology"/>
<evidence type="ECO:0000313" key="4">
    <source>
        <dbReference type="Proteomes" id="UP000320359"/>
    </source>
</evidence>
<dbReference type="PANTHER" id="PTHR43597:SF5">
    <property type="entry name" value="SUFE-LIKE PROTEIN 2, CHLOROPLASTIC"/>
    <property type="match status" value="1"/>
</dbReference>
<gene>
    <name evidence="3" type="ORF">FM042_04820</name>
</gene>
<dbReference type="SUPFAM" id="SSF82649">
    <property type="entry name" value="SufE/NifU"/>
    <property type="match status" value="1"/>
</dbReference>
<dbReference type="RefSeq" id="WP_143234856.1">
    <property type="nucleotide sequence ID" value="NZ_VJWL01000001.1"/>
</dbReference>
<accession>A0A552X572</accession>
<dbReference type="Pfam" id="PF02657">
    <property type="entry name" value="SufE"/>
    <property type="match status" value="1"/>
</dbReference>
<sequence length="135" mass="15086">MKLPEPSEIVDDLEFLGDWESRYQYIIDLGKALPKLPEDARADELKVKGCQSDVWLLPSHQGDVMTFQVDSDAVIVRGLLALVMSAYNEKSPAEILQFDIDGFFKELDLERHISPTRGNGLRAIVGKIRELAATG</sequence>
<reference evidence="3 4" key="1">
    <citation type="submission" date="2019-07" db="EMBL/GenBank/DDBJ databases">
        <authorList>
            <person name="Yang M."/>
            <person name="Zhao D."/>
            <person name="Xiang H."/>
        </authorList>
    </citation>
    <scope>NUCLEOTIDE SEQUENCE [LARGE SCALE GENOMIC DNA]</scope>
    <source>
        <strain evidence="3 4">IM1326</strain>
    </source>
</reference>
<dbReference type="AlphaFoldDB" id="A0A552X572"/>
<organism evidence="3 4">
    <name type="scientific">Aliidiomarina halalkaliphila</name>
    <dbReference type="NCBI Taxonomy" id="2593535"/>
    <lineage>
        <taxon>Bacteria</taxon>
        <taxon>Pseudomonadati</taxon>
        <taxon>Pseudomonadota</taxon>
        <taxon>Gammaproteobacteria</taxon>
        <taxon>Alteromonadales</taxon>
        <taxon>Idiomarinaceae</taxon>
        <taxon>Aliidiomarina</taxon>
    </lineage>
</organism>
<keyword evidence="4" id="KW-1185">Reference proteome</keyword>
<evidence type="ECO:0000256" key="1">
    <source>
        <dbReference type="ARBA" id="ARBA00010282"/>
    </source>
</evidence>
<evidence type="ECO:0000313" key="3">
    <source>
        <dbReference type="EMBL" id="TRW50160.1"/>
    </source>
</evidence>
<comment type="caution">
    <text evidence="3">The sequence shown here is derived from an EMBL/GenBank/DDBJ whole genome shotgun (WGS) entry which is preliminary data.</text>
</comment>
<dbReference type="EMBL" id="VJWL01000001">
    <property type="protein sequence ID" value="TRW50160.1"/>
    <property type="molecule type" value="Genomic_DNA"/>
</dbReference>
<protein>
    <submittedName>
        <fullName evidence="3">SufE family protein</fullName>
    </submittedName>
</protein>
<dbReference type="Proteomes" id="UP000320359">
    <property type="component" value="Unassembled WGS sequence"/>
</dbReference>
<dbReference type="OrthoDB" id="9799320at2"/>
<dbReference type="PANTHER" id="PTHR43597">
    <property type="entry name" value="SULFUR ACCEPTOR PROTEIN CSDE"/>
    <property type="match status" value="1"/>
</dbReference>
<dbReference type="Gene3D" id="3.90.1010.10">
    <property type="match status" value="1"/>
</dbReference>